<proteinExistence type="predicted"/>
<dbReference type="AlphaFoldDB" id="A0A914W5S9"/>
<evidence type="ECO:0000313" key="2">
    <source>
        <dbReference type="WBParaSite" id="PSAMB.scaffold3321size18776.g21107.t1"/>
    </source>
</evidence>
<organism evidence="1 2">
    <name type="scientific">Plectus sambesii</name>
    <dbReference type="NCBI Taxonomy" id="2011161"/>
    <lineage>
        <taxon>Eukaryota</taxon>
        <taxon>Metazoa</taxon>
        <taxon>Ecdysozoa</taxon>
        <taxon>Nematoda</taxon>
        <taxon>Chromadorea</taxon>
        <taxon>Plectida</taxon>
        <taxon>Plectina</taxon>
        <taxon>Plectoidea</taxon>
        <taxon>Plectidae</taxon>
        <taxon>Plectus</taxon>
    </lineage>
</organism>
<protein>
    <submittedName>
        <fullName evidence="2">Uncharacterized protein</fullName>
    </submittedName>
</protein>
<dbReference type="WBParaSite" id="PSAMB.scaffold3321size18776.g21107.t1">
    <property type="protein sequence ID" value="PSAMB.scaffold3321size18776.g21107.t1"/>
    <property type="gene ID" value="PSAMB.scaffold3321size18776.g21107"/>
</dbReference>
<evidence type="ECO:0000313" key="1">
    <source>
        <dbReference type="Proteomes" id="UP000887566"/>
    </source>
</evidence>
<accession>A0A914W5S9</accession>
<sequence>MYIRYECVCSIAGAPSSAPPYAVGDAGVEKVGEMSHRLSGGSTEAHPSVRSGAELSVHLSWTTTVLFVRLLQHFVDQADWVVVRRREDDVVEALVHLAQQRVFVVRGDRIGYGI</sequence>
<dbReference type="Proteomes" id="UP000887566">
    <property type="component" value="Unplaced"/>
</dbReference>
<reference evidence="2" key="1">
    <citation type="submission" date="2022-11" db="UniProtKB">
        <authorList>
            <consortium name="WormBaseParasite"/>
        </authorList>
    </citation>
    <scope>IDENTIFICATION</scope>
</reference>
<name>A0A914W5S9_9BILA</name>
<keyword evidence="1" id="KW-1185">Reference proteome</keyword>